<keyword evidence="1" id="KW-0862">Zinc</keyword>
<keyword evidence="4" id="KW-1185">Reference proteome</keyword>
<sequence length="107" mass="11640">NLLHRCSLYYKLHGSARPISMKSDIIRKLYLGPLLDRLTPLSSLTIRCLSSLIPGPLVGSSDPTLVSLSRCLPPLLSPRAYDTVGLHSRLLEHVTLSASTPAPQAHC</sequence>
<dbReference type="GO" id="GO:0043565">
    <property type="term" value="F:sequence-specific DNA binding"/>
    <property type="evidence" value="ECO:0007669"/>
    <property type="project" value="InterPro"/>
</dbReference>
<dbReference type="Gene3D" id="3.30.50.10">
    <property type="entry name" value="Erythroid Transcription Factor GATA-1, subunit A"/>
    <property type="match status" value="1"/>
</dbReference>
<protein>
    <recommendedName>
        <fullName evidence="2">GATA-type domain-containing protein</fullName>
    </recommendedName>
</protein>
<keyword evidence="1" id="KW-0863">Zinc-finger</keyword>
<dbReference type="EMBL" id="JABBWD010000074">
    <property type="protein sequence ID" value="KAG1769122.1"/>
    <property type="molecule type" value="Genomic_DNA"/>
</dbReference>
<dbReference type="GO" id="GO:0008270">
    <property type="term" value="F:zinc ion binding"/>
    <property type="evidence" value="ECO:0007669"/>
    <property type="project" value="UniProtKB-KW"/>
</dbReference>
<dbReference type="InterPro" id="IPR000679">
    <property type="entry name" value="Znf_GATA"/>
</dbReference>
<proteinExistence type="predicted"/>
<dbReference type="Proteomes" id="UP000714275">
    <property type="component" value="Unassembled WGS sequence"/>
</dbReference>
<name>A0A9P7CWT9_9AGAM</name>
<feature type="domain" description="GATA-type" evidence="2">
    <location>
        <begin position="1"/>
        <end position="29"/>
    </location>
</feature>
<evidence type="ECO:0000256" key="1">
    <source>
        <dbReference type="PROSITE-ProRule" id="PRU00094"/>
    </source>
</evidence>
<feature type="non-terminal residue" evidence="3">
    <location>
        <position position="1"/>
    </location>
</feature>
<evidence type="ECO:0000313" key="4">
    <source>
        <dbReference type="Proteomes" id="UP000714275"/>
    </source>
</evidence>
<organism evidence="3 4">
    <name type="scientific">Suillus placidus</name>
    <dbReference type="NCBI Taxonomy" id="48579"/>
    <lineage>
        <taxon>Eukaryota</taxon>
        <taxon>Fungi</taxon>
        <taxon>Dikarya</taxon>
        <taxon>Basidiomycota</taxon>
        <taxon>Agaricomycotina</taxon>
        <taxon>Agaricomycetes</taxon>
        <taxon>Agaricomycetidae</taxon>
        <taxon>Boletales</taxon>
        <taxon>Suillineae</taxon>
        <taxon>Suillaceae</taxon>
        <taxon>Suillus</taxon>
    </lineage>
</organism>
<evidence type="ECO:0000259" key="2">
    <source>
        <dbReference type="PROSITE" id="PS50114"/>
    </source>
</evidence>
<dbReference type="PROSITE" id="PS50114">
    <property type="entry name" value="GATA_ZN_FINGER_2"/>
    <property type="match status" value="1"/>
</dbReference>
<dbReference type="AlphaFoldDB" id="A0A9P7CWT9"/>
<reference evidence="3" key="1">
    <citation type="journal article" date="2020" name="New Phytol.">
        <title>Comparative genomics reveals dynamic genome evolution in host specialist ectomycorrhizal fungi.</title>
        <authorList>
            <person name="Lofgren L.A."/>
            <person name="Nguyen N.H."/>
            <person name="Vilgalys R."/>
            <person name="Ruytinx J."/>
            <person name="Liao H.L."/>
            <person name="Branco S."/>
            <person name="Kuo A."/>
            <person name="LaButti K."/>
            <person name="Lipzen A."/>
            <person name="Andreopoulos W."/>
            <person name="Pangilinan J."/>
            <person name="Riley R."/>
            <person name="Hundley H."/>
            <person name="Na H."/>
            <person name="Barry K."/>
            <person name="Grigoriev I.V."/>
            <person name="Stajich J.E."/>
            <person name="Kennedy P.G."/>
        </authorList>
    </citation>
    <scope>NUCLEOTIDE SEQUENCE</scope>
    <source>
        <strain evidence="3">DOB743</strain>
    </source>
</reference>
<gene>
    <name evidence="3" type="ORF">EV702DRAFT_978984</name>
</gene>
<dbReference type="GO" id="GO:0006355">
    <property type="term" value="P:regulation of DNA-templated transcription"/>
    <property type="evidence" value="ECO:0007669"/>
    <property type="project" value="InterPro"/>
</dbReference>
<dbReference type="InterPro" id="IPR013088">
    <property type="entry name" value="Znf_NHR/GATA"/>
</dbReference>
<comment type="caution">
    <text evidence="3">The sequence shown here is derived from an EMBL/GenBank/DDBJ whole genome shotgun (WGS) entry which is preliminary data.</text>
</comment>
<evidence type="ECO:0000313" key="3">
    <source>
        <dbReference type="EMBL" id="KAG1769122.1"/>
    </source>
</evidence>
<accession>A0A9P7CWT9</accession>
<keyword evidence="1" id="KW-0479">Metal-binding</keyword>